<protein>
    <submittedName>
        <fullName evidence="2">Uncharacterized protein</fullName>
    </submittedName>
</protein>
<proteinExistence type="predicted"/>
<keyword evidence="1" id="KW-0472">Membrane</keyword>
<reference evidence="2 3" key="1">
    <citation type="submission" date="2014-04" db="EMBL/GenBank/DDBJ databases">
        <title>A comprehensive comparison of genomes of Erythrobacter spp. strains.</title>
        <authorList>
            <person name="Zheng Q."/>
        </authorList>
    </citation>
    <scope>NUCLEOTIDE SEQUENCE [LARGE SCALE GENOMIC DNA]</scope>
    <source>
        <strain evidence="2 3">DSM 6997</strain>
    </source>
</reference>
<evidence type="ECO:0000313" key="2">
    <source>
        <dbReference type="EMBL" id="KEO91531.1"/>
    </source>
</evidence>
<dbReference type="AlphaFoldDB" id="A0A074M9N7"/>
<keyword evidence="1" id="KW-0812">Transmembrane</keyword>
<dbReference type="STRING" id="1044.EH31_02365"/>
<evidence type="ECO:0000256" key="1">
    <source>
        <dbReference type="SAM" id="Phobius"/>
    </source>
</evidence>
<keyword evidence="1" id="KW-1133">Transmembrane helix</keyword>
<gene>
    <name evidence="2" type="ORF">EH31_02365</name>
</gene>
<keyword evidence="3" id="KW-1185">Reference proteome</keyword>
<feature type="transmembrane region" description="Helical" evidence="1">
    <location>
        <begin position="16"/>
        <end position="34"/>
    </location>
</feature>
<name>A0A074M9N7_ERYLO</name>
<accession>A0A074M9N7</accession>
<dbReference type="eggNOG" id="ENOG5030E99">
    <property type="taxonomic scope" value="Bacteria"/>
</dbReference>
<comment type="caution">
    <text evidence="2">The sequence shown here is derived from an EMBL/GenBank/DDBJ whole genome shotgun (WGS) entry which is preliminary data.</text>
</comment>
<sequence>MVMGDTQADKIAGKRALAITFLVLGLSLCVTFGLTLGPAFIGIGLPFAVLGFIFLPKADEGQKSGGDR</sequence>
<organism evidence="2 3">
    <name type="scientific">Erythrobacter longus</name>
    <dbReference type="NCBI Taxonomy" id="1044"/>
    <lineage>
        <taxon>Bacteria</taxon>
        <taxon>Pseudomonadati</taxon>
        <taxon>Pseudomonadota</taxon>
        <taxon>Alphaproteobacteria</taxon>
        <taxon>Sphingomonadales</taxon>
        <taxon>Erythrobacteraceae</taxon>
        <taxon>Erythrobacter/Porphyrobacter group</taxon>
        <taxon>Erythrobacter</taxon>
    </lineage>
</organism>
<evidence type="ECO:0000313" key="3">
    <source>
        <dbReference type="Proteomes" id="UP000027647"/>
    </source>
</evidence>
<dbReference type="Proteomes" id="UP000027647">
    <property type="component" value="Unassembled WGS sequence"/>
</dbReference>
<dbReference type="EMBL" id="JMIW01000001">
    <property type="protein sequence ID" value="KEO91531.1"/>
    <property type="molecule type" value="Genomic_DNA"/>
</dbReference>